<evidence type="ECO:0008006" key="6">
    <source>
        <dbReference type="Google" id="ProtNLM"/>
    </source>
</evidence>
<organism evidence="3 5">
    <name type="scientific">Puccinia graminis f. sp. tritici</name>
    <dbReference type="NCBI Taxonomy" id="56615"/>
    <lineage>
        <taxon>Eukaryota</taxon>
        <taxon>Fungi</taxon>
        <taxon>Dikarya</taxon>
        <taxon>Basidiomycota</taxon>
        <taxon>Pucciniomycotina</taxon>
        <taxon>Pucciniomycetes</taxon>
        <taxon>Pucciniales</taxon>
        <taxon>Pucciniaceae</taxon>
        <taxon>Puccinia</taxon>
    </lineage>
</organism>
<feature type="signal peptide" evidence="1">
    <location>
        <begin position="1"/>
        <end position="20"/>
    </location>
</feature>
<gene>
    <name evidence="2" type="ORF">PGT21_012314</name>
    <name evidence="3" type="ORF">PGTUg99_031349</name>
</gene>
<evidence type="ECO:0000313" key="2">
    <source>
        <dbReference type="EMBL" id="KAA1092732.1"/>
    </source>
</evidence>
<evidence type="ECO:0000313" key="4">
    <source>
        <dbReference type="Proteomes" id="UP000324748"/>
    </source>
</evidence>
<reference evidence="4 5" key="1">
    <citation type="submission" date="2019-05" db="EMBL/GenBank/DDBJ databases">
        <title>Emergence of the Ug99 lineage of the wheat stem rust pathogen through somatic hybridization.</title>
        <authorList>
            <person name="Li F."/>
            <person name="Upadhyaya N.M."/>
            <person name="Sperschneider J."/>
            <person name="Matny O."/>
            <person name="Nguyen-Phuc H."/>
            <person name="Mago R."/>
            <person name="Raley C."/>
            <person name="Miller M.E."/>
            <person name="Silverstein K.A.T."/>
            <person name="Henningsen E."/>
            <person name="Hirsch C.D."/>
            <person name="Visser B."/>
            <person name="Pretorius Z.A."/>
            <person name="Steffenson B.J."/>
            <person name="Schwessinger B."/>
            <person name="Dodds P.N."/>
            <person name="Figueroa M."/>
        </authorList>
    </citation>
    <scope>NUCLEOTIDE SEQUENCE [LARGE SCALE GENOMIC DNA]</scope>
    <source>
        <strain evidence="2">21-0</strain>
        <strain evidence="3 5">Ug99</strain>
    </source>
</reference>
<dbReference type="EMBL" id="VDEP01000373">
    <property type="protein sequence ID" value="KAA1093832.1"/>
    <property type="molecule type" value="Genomic_DNA"/>
</dbReference>
<evidence type="ECO:0000256" key="1">
    <source>
        <dbReference type="SAM" id="SignalP"/>
    </source>
</evidence>
<name>A0A5B0NYK0_PUCGR</name>
<dbReference type="Proteomes" id="UP000324748">
    <property type="component" value="Unassembled WGS sequence"/>
</dbReference>
<protein>
    <recommendedName>
        <fullName evidence="6">Secreted protein</fullName>
    </recommendedName>
</protein>
<comment type="caution">
    <text evidence="3">The sequence shown here is derived from an EMBL/GenBank/DDBJ whole genome shotgun (WGS) entry which is preliminary data.</text>
</comment>
<dbReference type="Proteomes" id="UP000325313">
    <property type="component" value="Unassembled WGS sequence"/>
</dbReference>
<evidence type="ECO:0000313" key="5">
    <source>
        <dbReference type="Proteomes" id="UP000325313"/>
    </source>
</evidence>
<keyword evidence="4" id="KW-1185">Reference proteome</keyword>
<evidence type="ECO:0000313" key="3">
    <source>
        <dbReference type="EMBL" id="KAA1093832.1"/>
    </source>
</evidence>
<keyword evidence="1" id="KW-0732">Signal</keyword>
<proteinExistence type="predicted"/>
<accession>A0A5B0NYK0</accession>
<feature type="chain" id="PRO_5036137589" description="Secreted protein" evidence="1">
    <location>
        <begin position="21"/>
        <end position="115"/>
    </location>
</feature>
<dbReference type="AlphaFoldDB" id="A0A5B0NYK0"/>
<sequence length="115" mass="13300">MHHCTIISFLWLLYCTLFLAVNMWRRCGKCAMDSLLNTGKAMKHTIRKLGQTGTTDIKTCGYLSHLSVSCDYEYPVELYKCHVCDAHAWVITNTEHCPSHRQPPDRYFDPNHPDP</sequence>
<dbReference type="EMBL" id="VSWC01000080">
    <property type="protein sequence ID" value="KAA1092732.1"/>
    <property type="molecule type" value="Genomic_DNA"/>
</dbReference>